<feature type="compositionally biased region" description="Polar residues" evidence="1">
    <location>
        <begin position="79"/>
        <end position="93"/>
    </location>
</feature>
<name>A0ABU9NLJ1_9FLAO</name>
<protein>
    <submittedName>
        <fullName evidence="3">Uncharacterized protein</fullName>
    </submittedName>
</protein>
<reference evidence="3 4" key="1">
    <citation type="submission" date="2024-03" db="EMBL/GenBank/DDBJ databases">
        <title>Two novel species of the genus Flavobacterium exhibiting potentially degradation of complex polysaccharides.</title>
        <authorList>
            <person name="Lian X."/>
        </authorList>
    </citation>
    <scope>NUCLEOTIDE SEQUENCE [LARGE SCALE GENOMIC DNA]</scope>
    <source>
        <strain evidence="3 4">N6</strain>
    </source>
</reference>
<organism evidence="3 4">
    <name type="scientific">Flavobacterium polysaccharolyticum</name>
    <dbReference type="NCBI Taxonomy" id="3133148"/>
    <lineage>
        <taxon>Bacteria</taxon>
        <taxon>Pseudomonadati</taxon>
        <taxon>Bacteroidota</taxon>
        <taxon>Flavobacteriia</taxon>
        <taxon>Flavobacteriales</taxon>
        <taxon>Flavobacteriaceae</taxon>
        <taxon>Flavobacterium</taxon>
    </lineage>
</organism>
<feature type="region of interest" description="Disordered" evidence="1">
    <location>
        <begin position="79"/>
        <end position="106"/>
    </location>
</feature>
<dbReference type="EMBL" id="JBCGDP010000005">
    <property type="protein sequence ID" value="MEM0576174.1"/>
    <property type="molecule type" value="Genomic_DNA"/>
</dbReference>
<feature type="transmembrane region" description="Helical" evidence="2">
    <location>
        <begin position="44"/>
        <end position="62"/>
    </location>
</feature>
<gene>
    <name evidence="3" type="ORF">WFZ86_06665</name>
</gene>
<evidence type="ECO:0000256" key="2">
    <source>
        <dbReference type="SAM" id="Phobius"/>
    </source>
</evidence>
<comment type="caution">
    <text evidence="3">The sequence shown here is derived from an EMBL/GenBank/DDBJ whole genome shotgun (WGS) entry which is preliminary data.</text>
</comment>
<evidence type="ECO:0000313" key="3">
    <source>
        <dbReference type="EMBL" id="MEM0576174.1"/>
    </source>
</evidence>
<keyword evidence="2" id="KW-0472">Membrane</keyword>
<keyword evidence="4" id="KW-1185">Reference proteome</keyword>
<feature type="compositionally biased region" description="Basic and acidic residues" evidence="1">
    <location>
        <begin position="94"/>
        <end position="106"/>
    </location>
</feature>
<dbReference type="RefSeq" id="WP_342691217.1">
    <property type="nucleotide sequence ID" value="NZ_JBCGDP010000005.1"/>
</dbReference>
<keyword evidence="2" id="KW-1133">Transmembrane helix</keyword>
<accession>A0ABU9NLJ1</accession>
<sequence>MENRKDIGLTVREKLENLNEAPSDSVWLAIDKELTHRKKRKRKFLYFLLTSVLGLLTSTVYLNKEKFYDLNPQQTQKKNIVNSQLRKTSTVRNSEQRFQDDKRRSQMELPKKISTINKKLTHKSIRLVYSNSDYDEYEIIEKH</sequence>
<proteinExistence type="predicted"/>
<evidence type="ECO:0000313" key="4">
    <source>
        <dbReference type="Proteomes" id="UP001468798"/>
    </source>
</evidence>
<dbReference type="Proteomes" id="UP001468798">
    <property type="component" value="Unassembled WGS sequence"/>
</dbReference>
<evidence type="ECO:0000256" key="1">
    <source>
        <dbReference type="SAM" id="MobiDB-lite"/>
    </source>
</evidence>
<keyword evidence="2" id="KW-0812">Transmembrane</keyword>